<dbReference type="GO" id="GO:0006508">
    <property type="term" value="P:proteolysis"/>
    <property type="evidence" value="ECO:0007669"/>
    <property type="project" value="InterPro"/>
</dbReference>
<dbReference type="GO" id="GO:0004197">
    <property type="term" value="F:cysteine-type endopeptidase activity"/>
    <property type="evidence" value="ECO:0007669"/>
    <property type="project" value="InterPro"/>
</dbReference>
<dbReference type="Pfam" id="PF00656">
    <property type="entry name" value="Peptidase_C14"/>
    <property type="match status" value="1"/>
</dbReference>
<evidence type="ECO:0000313" key="3">
    <source>
        <dbReference type="Proteomes" id="UP000182491"/>
    </source>
</evidence>
<gene>
    <name evidence="2" type="ORF">SAMN04487941_2713</name>
</gene>
<organism evidence="2 3">
    <name type="scientific">Pontibacter akesuensis</name>
    <dbReference type="NCBI Taxonomy" id="388950"/>
    <lineage>
        <taxon>Bacteria</taxon>
        <taxon>Pseudomonadati</taxon>
        <taxon>Bacteroidota</taxon>
        <taxon>Cytophagia</taxon>
        <taxon>Cytophagales</taxon>
        <taxon>Hymenobacteraceae</taxon>
        <taxon>Pontibacter</taxon>
    </lineage>
</organism>
<dbReference type="AlphaFoldDB" id="A0A1I7JCI4"/>
<proteinExistence type="predicted"/>
<evidence type="ECO:0000313" key="2">
    <source>
        <dbReference type="EMBL" id="SFU82858.1"/>
    </source>
</evidence>
<dbReference type="RefSeq" id="WP_068838291.1">
    <property type="nucleotide sequence ID" value="NZ_CP014766.1"/>
</dbReference>
<sequence length="337" mass="37964">MAVDFALLIGINHYPEYHPLSGAHPDVEAMFDWLKDPNGGGIEDTSRIVTVLSNDSPVEPLHDEVDKAFEEVYKKAIINPESCRRFYFYFSGHGIGLQSDDDNGLCMANWSEFRPASVISSEEYRSEVVKSGLFEEVIFLLDCCRSRSLNRRGLFPLFSWLPKEEGPVSTRYIVGYATLHNDESFESQQHDKYRGHFTTALLNGLKGGAARNGQITLHELQDYVRSETIRLSEQTGMHQQARFRNSGFDQATFRVLFNSVMEKKIRCNFDFGSGIEGKYLLINGATNSSIDEWENPTGVISVHLDPVFHAIVYSADRSAIIKSVFVEAGKEVINVTV</sequence>
<dbReference type="InterPro" id="IPR029030">
    <property type="entry name" value="Caspase-like_dom_sf"/>
</dbReference>
<dbReference type="Proteomes" id="UP000182491">
    <property type="component" value="Unassembled WGS sequence"/>
</dbReference>
<evidence type="ECO:0000259" key="1">
    <source>
        <dbReference type="Pfam" id="PF00656"/>
    </source>
</evidence>
<name>A0A1I7JCI4_9BACT</name>
<protein>
    <submittedName>
        <fullName evidence="2">Caspase domain-containing protein</fullName>
    </submittedName>
</protein>
<dbReference type="EMBL" id="FPCA01000003">
    <property type="protein sequence ID" value="SFU82858.1"/>
    <property type="molecule type" value="Genomic_DNA"/>
</dbReference>
<feature type="domain" description="Peptidase C14 caspase" evidence="1">
    <location>
        <begin position="5"/>
        <end position="240"/>
    </location>
</feature>
<keyword evidence="3" id="KW-1185">Reference proteome</keyword>
<reference evidence="3" key="1">
    <citation type="submission" date="2016-10" db="EMBL/GenBank/DDBJ databases">
        <authorList>
            <person name="Varghese N."/>
        </authorList>
    </citation>
    <scope>NUCLEOTIDE SEQUENCE [LARGE SCALE GENOMIC DNA]</scope>
    <source>
        <strain evidence="3">DSM 18820</strain>
    </source>
</reference>
<dbReference type="InterPro" id="IPR011600">
    <property type="entry name" value="Pept_C14_caspase"/>
</dbReference>
<dbReference type="SUPFAM" id="SSF52129">
    <property type="entry name" value="Caspase-like"/>
    <property type="match status" value="1"/>
</dbReference>
<dbReference type="STRING" id="388950.GCA_001611675_02352"/>
<accession>A0A1I7JCI4</accession>
<dbReference type="Gene3D" id="3.40.50.1460">
    <property type="match status" value="1"/>
</dbReference>